<dbReference type="InterPro" id="IPR011763">
    <property type="entry name" value="COA_CT_C"/>
</dbReference>
<evidence type="ECO:0000256" key="15">
    <source>
        <dbReference type="ARBA" id="ARBA00023098"/>
    </source>
</evidence>
<accession>A0ABV8FSQ9</accession>
<keyword evidence="24" id="KW-0436">Ligase</keyword>
<evidence type="ECO:0000256" key="12">
    <source>
        <dbReference type="ARBA" id="ARBA00022832"/>
    </source>
</evidence>
<feature type="binding site" evidence="20">
    <location>
        <position position="40"/>
    </location>
    <ligand>
        <name>Zn(2+)</name>
        <dbReference type="ChEBI" id="CHEBI:29105"/>
    </ligand>
</feature>
<name>A0ABV8FSQ9_9ACTN</name>
<dbReference type="Gene3D" id="3.90.226.10">
    <property type="entry name" value="2-enoyl-CoA Hydratase, Chain A, domain 1"/>
    <property type="match status" value="2"/>
</dbReference>
<comment type="caution">
    <text evidence="24">The sequence shown here is derived from an EMBL/GenBank/DDBJ whole genome shotgun (WGS) entry which is preliminary data.</text>
</comment>
<dbReference type="EMBL" id="JBHSBH010000010">
    <property type="protein sequence ID" value="MFC3997680.1"/>
    <property type="molecule type" value="Genomic_DNA"/>
</dbReference>
<comment type="subunit">
    <text evidence="5">Acetyl-CoA carboxylase is a heterotetramer composed of biotin carboxyl carrier protein (AccB), biotin carboxylase (AccC) and two subunits of ACCase subunit beta/alpha.</text>
</comment>
<evidence type="ECO:0000259" key="22">
    <source>
        <dbReference type="PROSITE" id="PS50980"/>
    </source>
</evidence>
<keyword evidence="16 19" id="KW-0275">Fatty acid biosynthesis</keyword>
<dbReference type="HAMAP" id="MF_00823">
    <property type="entry name" value="AcetylCoA_CT_alpha"/>
    <property type="match status" value="1"/>
</dbReference>
<feature type="binding site" evidence="20">
    <location>
        <position position="21"/>
    </location>
    <ligand>
        <name>Zn(2+)</name>
        <dbReference type="ChEBI" id="CHEBI:29105"/>
    </ligand>
</feature>
<dbReference type="EC" id="2.1.3.15" evidence="19"/>
<evidence type="ECO:0000256" key="13">
    <source>
        <dbReference type="ARBA" id="ARBA00022833"/>
    </source>
</evidence>
<evidence type="ECO:0000256" key="1">
    <source>
        <dbReference type="ARBA" id="ARBA00004496"/>
    </source>
</evidence>
<dbReference type="PANTHER" id="PTHR42853">
    <property type="entry name" value="ACETYL-COENZYME A CARBOXYLASE CARBOXYL TRANSFERASE SUBUNIT ALPHA"/>
    <property type="match status" value="1"/>
</dbReference>
<feature type="binding site" evidence="20">
    <location>
        <position position="18"/>
    </location>
    <ligand>
        <name>Zn(2+)</name>
        <dbReference type="ChEBI" id="CHEBI:29105"/>
    </ligand>
</feature>
<proteinExistence type="inferred from homology"/>
<reference evidence="25" key="1">
    <citation type="journal article" date="2019" name="Int. J. Syst. Evol. Microbiol.">
        <title>The Global Catalogue of Microorganisms (GCM) 10K type strain sequencing project: providing services to taxonomists for standard genome sequencing and annotation.</title>
        <authorList>
            <consortium name="The Broad Institute Genomics Platform"/>
            <consortium name="The Broad Institute Genome Sequencing Center for Infectious Disease"/>
            <person name="Wu L."/>
            <person name="Ma J."/>
        </authorList>
    </citation>
    <scope>NUCLEOTIDE SEQUENCE [LARGE SCALE GENOMIC DNA]</scope>
    <source>
        <strain evidence="25">TBRC 1826</strain>
    </source>
</reference>
<feature type="zinc finger region" description="C4-type" evidence="20">
    <location>
        <begin position="18"/>
        <end position="40"/>
    </location>
</feature>
<dbReference type="InterPro" id="IPR029045">
    <property type="entry name" value="ClpP/crotonase-like_dom_sf"/>
</dbReference>
<dbReference type="NCBIfam" id="NF041504">
    <property type="entry name" value="AccA_sub"/>
    <property type="match status" value="1"/>
</dbReference>
<keyword evidence="10 19" id="KW-0547">Nucleotide-binding</keyword>
<comment type="similarity">
    <text evidence="4">In the N-terminal section; belongs to the AccD/PCCB family.</text>
</comment>
<comment type="catalytic activity">
    <reaction evidence="18 19">
        <text>N(6)-carboxybiotinyl-L-lysyl-[protein] + acetyl-CoA = N(6)-biotinyl-L-lysyl-[protein] + malonyl-CoA</text>
        <dbReference type="Rhea" id="RHEA:54728"/>
        <dbReference type="Rhea" id="RHEA-COMP:10505"/>
        <dbReference type="Rhea" id="RHEA-COMP:10506"/>
        <dbReference type="ChEBI" id="CHEBI:57288"/>
        <dbReference type="ChEBI" id="CHEBI:57384"/>
        <dbReference type="ChEBI" id="CHEBI:83144"/>
        <dbReference type="ChEBI" id="CHEBI:83145"/>
        <dbReference type="EC" id="2.1.3.15"/>
    </reaction>
</comment>
<evidence type="ECO:0000256" key="7">
    <source>
        <dbReference type="ARBA" id="ARBA00022516"/>
    </source>
</evidence>
<comment type="similarity">
    <text evidence="19">Belongs to the AccA family.</text>
</comment>
<evidence type="ECO:0000259" key="23">
    <source>
        <dbReference type="PROSITE" id="PS50989"/>
    </source>
</evidence>
<evidence type="ECO:0000256" key="11">
    <source>
        <dbReference type="ARBA" id="ARBA00022771"/>
    </source>
</evidence>
<dbReference type="Pfam" id="PF17848">
    <property type="entry name" value="Zn_ribbon_ACC"/>
    <property type="match status" value="1"/>
</dbReference>
<keyword evidence="14 19" id="KW-0067">ATP-binding</keyword>
<comment type="subcellular location">
    <subcellularLocation>
        <location evidence="1 19">Cytoplasm</location>
    </subcellularLocation>
</comment>
<dbReference type="InterPro" id="IPR011762">
    <property type="entry name" value="COA_CT_N"/>
</dbReference>
<sequence length="559" mass="59050">MTETLSPPAGEAPAWTACERCRRLLYGKRFARDLYVCAECGHHARLSAPQRTAQLLDPGSAAALPEPETAEDPLSFTDLRPYTERLAQARERTGLTEAVLCVSGTVEGHPLVLAAMDFRFMGGSLGTAVGARIVQAAEAALRERVPLVLVTASGGARMQEGVLALLQMAATAEALAALDRAGLLTVSVITDPTFGGVAASFATLTDVIIAEPGARMGFAGPRVIAQTIGQTLPEGFQTAEFLLEHGLIDDVCPRAGLRQVLAHLIAVRRPGRRRPPAADPRVTRAADLPRRDPWAAVRLARHEDRPTTLEYITHLLDEFQELHGDRMSGDCPAVVGGLGSFNGETVVVVGHQKGHTTAERIGRGFGMPTPDGYRKAARLMRLAAKLGVPVITFIDTPGAHPGVSAEEHGQAAAIAENLRLMAGLNVPVVSLVTGEGGSGGALALGVADRVLCLSAAVYSVISPEGCAAILWRDGARAPEAAAALRLDARELLRMGVADAVVPEPGDGAHTDPVITAELLRDALAATLAELDGHAPAELVAERRRRYRRPGTPSNRRPQR</sequence>
<comment type="pathway">
    <text evidence="2 19">Lipid metabolism; malonyl-CoA biosynthesis; malonyl-CoA from acetyl-CoA: step 1/1.</text>
</comment>
<dbReference type="SUPFAM" id="SSF52096">
    <property type="entry name" value="ClpP/crotonase"/>
    <property type="match status" value="2"/>
</dbReference>
<feature type="compositionally biased region" description="Low complexity" evidence="21">
    <location>
        <begin position="549"/>
        <end position="559"/>
    </location>
</feature>
<evidence type="ECO:0000256" key="8">
    <source>
        <dbReference type="ARBA" id="ARBA00022679"/>
    </source>
</evidence>
<comment type="function">
    <text evidence="19">Component of the acetyl coenzyme A carboxylase (ACC) complex. First, biotin carboxylase catalyzes the carboxylation of biotin on its carrier protein (BCCP) and then the CO(2) group is transferred by the carboxyltransferase to acetyl-CoA to form malonyl-CoA.</text>
</comment>
<dbReference type="HAMAP" id="MF_01395">
    <property type="entry name" value="AcetylCoA_CT_beta"/>
    <property type="match status" value="1"/>
</dbReference>
<comment type="cofactor">
    <cofactor evidence="20">
        <name>Zn(2+)</name>
        <dbReference type="ChEBI" id="CHEBI:29105"/>
    </cofactor>
    <text evidence="20">Binds 1 zinc ion per subunit.</text>
</comment>
<keyword evidence="15 19" id="KW-0443">Lipid metabolism</keyword>
<evidence type="ECO:0000256" key="16">
    <source>
        <dbReference type="ARBA" id="ARBA00023160"/>
    </source>
</evidence>
<feature type="binding site" evidence="20">
    <location>
        <position position="37"/>
    </location>
    <ligand>
        <name>Zn(2+)</name>
        <dbReference type="ChEBI" id="CHEBI:29105"/>
    </ligand>
</feature>
<dbReference type="Proteomes" id="UP001595847">
    <property type="component" value="Unassembled WGS sequence"/>
</dbReference>
<gene>
    <name evidence="20" type="primary">accD</name>
    <name evidence="19" type="synonym">accA</name>
    <name evidence="24" type="ORF">ACFOVU_17230</name>
</gene>
<evidence type="ECO:0000256" key="14">
    <source>
        <dbReference type="ARBA" id="ARBA00022840"/>
    </source>
</evidence>
<evidence type="ECO:0000256" key="6">
    <source>
        <dbReference type="ARBA" id="ARBA00022490"/>
    </source>
</evidence>
<evidence type="ECO:0000313" key="24">
    <source>
        <dbReference type="EMBL" id="MFC3997680.1"/>
    </source>
</evidence>
<dbReference type="PRINTS" id="PR01069">
    <property type="entry name" value="ACCCTRFRASEA"/>
</dbReference>
<dbReference type="NCBIfam" id="TIGR00515">
    <property type="entry name" value="accD"/>
    <property type="match status" value="1"/>
</dbReference>
<dbReference type="PROSITE" id="PS50980">
    <property type="entry name" value="COA_CT_NTER"/>
    <property type="match status" value="1"/>
</dbReference>
<comment type="subunit">
    <text evidence="19">Acetyl-CoA carboxylase is a heterohexamer composed of biotin carboxyl carrier protein (AccB), biotin carboxylase (AccC) and two subunits each of ACCase subunit alpha (AccA) and ACCase subunit beta (AccD).</text>
</comment>
<comment type="similarity">
    <text evidence="3">In the C-terminal section; belongs to the AccA family.</text>
</comment>
<evidence type="ECO:0000313" key="25">
    <source>
        <dbReference type="Proteomes" id="UP001595847"/>
    </source>
</evidence>
<dbReference type="PANTHER" id="PTHR42853:SF3">
    <property type="entry name" value="ACETYL-COENZYME A CARBOXYLASE CARBOXYL TRANSFERASE SUBUNIT ALPHA, CHLOROPLASTIC"/>
    <property type="match status" value="1"/>
</dbReference>
<keyword evidence="12 19" id="KW-0276">Fatty acid metabolism</keyword>
<evidence type="ECO:0000256" key="19">
    <source>
        <dbReference type="HAMAP-Rule" id="MF_00823"/>
    </source>
</evidence>
<evidence type="ECO:0000256" key="21">
    <source>
        <dbReference type="SAM" id="MobiDB-lite"/>
    </source>
</evidence>
<dbReference type="NCBIfam" id="TIGR00513">
    <property type="entry name" value="accA"/>
    <property type="match status" value="1"/>
</dbReference>
<keyword evidence="9 20" id="KW-0479">Metal-binding</keyword>
<dbReference type="RefSeq" id="WP_378534817.1">
    <property type="nucleotide sequence ID" value="NZ_JBHSBH010000010.1"/>
</dbReference>
<dbReference type="GO" id="GO:0003989">
    <property type="term" value="F:acetyl-CoA carboxylase activity"/>
    <property type="evidence" value="ECO:0007669"/>
    <property type="project" value="UniProtKB-EC"/>
</dbReference>
<feature type="domain" description="CoA carboxyltransferase C-terminal" evidence="23">
    <location>
        <begin position="285"/>
        <end position="529"/>
    </location>
</feature>
<feature type="domain" description="CoA carboxyltransferase N-terminal" evidence="22">
    <location>
        <begin position="14"/>
        <end position="283"/>
    </location>
</feature>
<dbReference type="PROSITE" id="PS50989">
    <property type="entry name" value="COA_CT_CTER"/>
    <property type="match status" value="1"/>
</dbReference>
<evidence type="ECO:0000256" key="2">
    <source>
        <dbReference type="ARBA" id="ARBA00004956"/>
    </source>
</evidence>
<comment type="similarity">
    <text evidence="20">Belongs to the AccD/PCCB family.</text>
</comment>
<keyword evidence="6 19" id="KW-0963">Cytoplasm</keyword>
<evidence type="ECO:0000256" key="18">
    <source>
        <dbReference type="ARBA" id="ARBA00049152"/>
    </source>
</evidence>
<keyword evidence="25" id="KW-1185">Reference proteome</keyword>
<dbReference type="InterPro" id="IPR001095">
    <property type="entry name" value="Acetyl_CoA_COase_a_su"/>
</dbReference>
<comment type="function">
    <text evidence="17 20">Component of the acetyl coenzyme A carboxylase (ACC) complex. Biotin carboxylase (BC) catalyzes the carboxylation of biotin on its carrier protein (BCCP) and then the CO(2) group is transferred by the transcarboxylase to acetyl-CoA to form malonyl-CoA.</text>
</comment>
<feature type="region of interest" description="Disordered" evidence="21">
    <location>
        <begin position="540"/>
        <end position="559"/>
    </location>
</feature>
<evidence type="ECO:0000256" key="5">
    <source>
        <dbReference type="ARBA" id="ARBA00011664"/>
    </source>
</evidence>
<organism evidence="24 25">
    <name type="scientific">Nocardiopsis sediminis</name>
    <dbReference type="NCBI Taxonomy" id="1778267"/>
    <lineage>
        <taxon>Bacteria</taxon>
        <taxon>Bacillati</taxon>
        <taxon>Actinomycetota</taxon>
        <taxon>Actinomycetes</taxon>
        <taxon>Streptosporangiales</taxon>
        <taxon>Nocardiopsidaceae</taxon>
        <taxon>Nocardiopsis</taxon>
    </lineage>
</organism>
<keyword evidence="11 20" id="KW-0863">Zinc-finger</keyword>
<evidence type="ECO:0000256" key="4">
    <source>
        <dbReference type="ARBA" id="ARBA00010284"/>
    </source>
</evidence>
<protein>
    <recommendedName>
        <fullName evidence="19 20">Multifunctional fusion protein</fullName>
    </recommendedName>
    <domain>
        <recommendedName>
            <fullName evidence="19">Acetyl-coenzyme A carboxylase carboxyl transferase subunit alpha</fullName>
            <shortName evidence="19">ACCase subunit alpha</shortName>
            <shortName evidence="19">Acetyl-CoA carboxylase carboxyltransferase subunit alpha</shortName>
            <ecNumber evidence="19">2.1.3.15</ecNumber>
        </recommendedName>
    </domain>
    <domain>
        <recommendedName>
            <fullName evidence="20">Acetyl-coenzyme A carboxylase carboxyl transferase subunit beta</fullName>
            <shortName evidence="20">ACCase subunit beta</shortName>
            <shortName evidence="20">Acetyl-CoA carboxylase carboxyltransferase subunit beta</shortName>
        </recommendedName>
    </domain>
</protein>
<dbReference type="InterPro" id="IPR041010">
    <property type="entry name" value="Znf-ACC"/>
</dbReference>
<keyword evidence="13 20" id="KW-0862">Zinc</keyword>
<dbReference type="NCBIfam" id="NF004344">
    <property type="entry name" value="PRK05724.1"/>
    <property type="match status" value="1"/>
</dbReference>
<dbReference type="InterPro" id="IPR000438">
    <property type="entry name" value="Acetyl_CoA_COase_Trfase_b_su"/>
</dbReference>
<evidence type="ECO:0000256" key="9">
    <source>
        <dbReference type="ARBA" id="ARBA00022723"/>
    </source>
</evidence>
<keyword evidence="7 19" id="KW-0444">Lipid biosynthesis</keyword>
<evidence type="ECO:0000256" key="20">
    <source>
        <dbReference type="HAMAP-Rule" id="MF_01395"/>
    </source>
</evidence>
<evidence type="ECO:0000256" key="3">
    <source>
        <dbReference type="ARBA" id="ARBA00006276"/>
    </source>
</evidence>
<evidence type="ECO:0000256" key="10">
    <source>
        <dbReference type="ARBA" id="ARBA00022741"/>
    </source>
</evidence>
<keyword evidence="8 19" id="KW-0808">Transferase</keyword>
<dbReference type="Pfam" id="PF03255">
    <property type="entry name" value="ACCA"/>
    <property type="match status" value="1"/>
</dbReference>
<evidence type="ECO:0000256" key="17">
    <source>
        <dbReference type="ARBA" id="ARBA00025280"/>
    </source>
</evidence>